<proteinExistence type="predicted"/>
<dbReference type="Proteomes" id="UP001054837">
    <property type="component" value="Unassembled WGS sequence"/>
</dbReference>
<accession>A0AAV4N8G0</accession>
<dbReference type="EMBL" id="BPLQ01001323">
    <property type="protein sequence ID" value="GIX80776.1"/>
    <property type="molecule type" value="Genomic_DNA"/>
</dbReference>
<organism evidence="2 3">
    <name type="scientific">Caerostris darwini</name>
    <dbReference type="NCBI Taxonomy" id="1538125"/>
    <lineage>
        <taxon>Eukaryota</taxon>
        <taxon>Metazoa</taxon>
        <taxon>Ecdysozoa</taxon>
        <taxon>Arthropoda</taxon>
        <taxon>Chelicerata</taxon>
        <taxon>Arachnida</taxon>
        <taxon>Araneae</taxon>
        <taxon>Araneomorphae</taxon>
        <taxon>Entelegynae</taxon>
        <taxon>Araneoidea</taxon>
        <taxon>Araneidae</taxon>
        <taxon>Caerostris</taxon>
    </lineage>
</organism>
<keyword evidence="1" id="KW-0812">Transmembrane</keyword>
<evidence type="ECO:0000256" key="1">
    <source>
        <dbReference type="SAM" id="Phobius"/>
    </source>
</evidence>
<dbReference type="AlphaFoldDB" id="A0AAV4N8G0"/>
<keyword evidence="1" id="KW-1133">Transmembrane helix</keyword>
<reference evidence="2 3" key="1">
    <citation type="submission" date="2021-06" db="EMBL/GenBank/DDBJ databases">
        <title>Caerostris darwini draft genome.</title>
        <authorList>
            <person name="Kono N."/>
            <person name="Arakawa K."/>
        </authorList>
    </citation>
    <scope>NUCLEOTIDE SEQUENCE [LARGE SCALE GENOMIC DNA]</scope>
</reference>
<keyword evidence="3" id="KW-1185">Reference proteome</keyword>
<evidence type="ECO:0000313" key="3">
    <source>
        <dbReference type="Proteomes" id="UP001054837"/>
    </source>
</evidence>
<sequence length="109" mass="12068">MLKAVCHYVKGRNHLPDKVLEFPTKTARIESNGIQNVSIPGLDTRNLKSGKIFLFASEKSVQIGRKWVTFRRIHLFKSVVVSTSSSCGVLAAIVYVLIYAKKSCGNLTS</sequence>
<feature type="transmembrane region" description="Helical" evidence="1">
    <location>
        <begin position="75"/>
        <end position="100"/>
    </location>
</feature>
<evidence type="ECO:0000313" key="2">
    <source>
        <dbReference type="EMBL" id="GIX80776.1"/>
    </source>
</evidence>
<comment type="caution">
    <text evidence="2">The sequence shown here is derived from an EMBL/GenBank/DDBJ whole genome shotgun (WGS) entry which is preliminary data.</text>
</comment>
<keyword evidence="1" id="KW-0472">Membrane</keyword>
<gene>
    <name evidence="2" type="ORF">CDAR_481381</name>
</gene>
<protein>
    <submittedName>
        <fullName evidence="2">Uncharacterized protein</fullName>
    </submittedName>
</protein>
<name>A0AAV4N8G0_9ARAC</name>